<protein>
    <recommendedName>
        <fullName evidence="13">G-protein coupled receptors family 1 profile domain-containing protein</fullName>
    </recommendedName>
</protein>
<dbReference type="InterPro" id="IPR000276">
    <property type="entry name" value="GPCR_Rhodpsn"/>
</dbReference>
<sequence length="402" mass="45363">MTKNDTLDVGSNSVIDSTLYYFFTCGITSGTKYPLDDSNVNAILASIGVNLIICASTIISNFLVILAIYQTPTLKTPSNYLLMNAAISDFLYGLICIPLFSGNFLRIYIQKSHDCNLFIIMMASIHFFGILSFWIILAVAVDRYIAVFKPYYYHEHISCEGVQKYRYGIVTLWAADAIFVTVALALKTFNAILIFEAACFLLIGGYSFFIHIKIYNQVRSVSCDIQTQQTPNMERHFKEHNINSEQVDSANRKKSTSISKVDLTNGHLSSPNRQQDETSQPNTSKITKKPTTRTKPSQRRLTRQERRVALLTFLMLASMFIGYIPYAVVTAAWLSGIDTDWTTVLNMWGFTFIALKTLLNPIIFCFSLKSIRNAVGKILTRGRIRNKHEITSTSASNRNNVC</sequence>
<feature type="domain" description="G-protein coupled receptors family 1 profile" evidence="13">
    <location>
        <begin position="60"/>
        <end position="364"/>
    </location>
</feature>
<accession>A0A7M5XNE6</accession>
<keyword evidence="6 12" id="KW-0472">Membrane</keyword>
<evidence type="ECO:0000256" key="4">
    <source>
        <dbReference type="ARBA" id="ARBA00022989"/>
    </source>
</evidence>
<dbReference type="PANTHER" id="PTHR24246:SF27">
    <property type="entry name" value="ADENOSINE RECEPTOR, ISOFORM A"/>
    <property type="match status" value="1"/>
</dbReference>
<feature type="transmembrane region" description="Helical" evidence="12">
    <location>
        <begin position="42"/>
        <end position="69"/>
    </location>
</feature>
<feature type="transmembrane region" description="Helical" evidence="12">
    <location>
        <begin position="81"/>
        <end position="105"/>
    </location>
</feature>
<keyword evidence="8" id="KW-0325">Glycoprotein</keyword>
<dbReference type="Proteomes" id="UP000594262">
    <property type="component" value="Unplaced"/>
</dbReference>
<evidence type="ECO:0000256" key="1">
    <source>
        <dbReference type="ARBA" id="ARBA00004651"/>
    </source>
</evidence>
<evidence type="ECO:0000256" key="3">
    <source>
        <dbReference type="ARBA" id="ARBA00022692"/>
    </source>
</evidence>
<feature type="transmembrane region" description="Helical" evidence="12">
    <location>
        <begin position="192"/>
        <end position="212"/>
    </location>
</feature>
<dbReference type="InterPro" id="IPR017452">
    <property type="entry name" value="GPCR_Rhodpsn_7TM"/>
</dbReference>
<proteinExistence type="inferred from homology"/>
<evidence type="ECO:0000256" key="7">
    <source>
        <dbReference type="ARBA" id="ARBA00023170"/>
    </source>
</evidence>
<dbReference type="PANTHER" id="PTHR24246">
    <property type="entry name" value="OLFACTORY RECEPTOR AND ADENOSINE RECEPTOR"/>
    <property type="match status" value="1"/>
</dbReference>
<dbReference type="PROSITE" id="PS50262">
    <property type="entry name" value="G_PROTEIN_RECEP_F1_2"/>
    <property type="match status" value="1"/>
</dbReference>
<dbReference type="CDD" id="cd00637">
    <property type="entry name" value="7tm_classA_rhodopsin-like"/>
    <property type="match status" value="1"/>
</dbReference>
<feature type="transmembrane region" description="Helical" evidence="12">
    <location>
        <begin position="347"/>
        <end position="368"/>
    </location>
</feature>
<dbReference type="GO" id="GO:0005886">
    <property type="term" value="C:plasma membrane"/>
    <property type="evidence" value="ECO:0007669"/>
    <property type="project" value="UniProtKB-SubCell"/>
</dbReference>
<dbReference type="GeneID" id="136824616"/>
<feature type="compositionally biased region" description="Basic residues" evidence="11">
    <location>
        <begin position="286"/>
        <end position="301"/>
    </location>
</feature>
<dbReference type="RefSeq" id="XP_066936710.1">
    <property type="nucleotide sequence ID" value="XM_067080609.1"/>
</dbReference>
<evidence type="ECO:0000256" key="11">
    <source>
        <dbReference type="SAM" id="MobiDB-lite"/>
    </source>
</evidence>
<keyword evidence="15" id="KW-1185">Reference proteome</keyword>
<dbReference type="SUPFAM" id="SSF81321">
    <property type="entry name" value="Family A G protein-coupled receptor-like"/>
    <property type="match status" value="1"/>
</dbReference>
<keyword evidence="9 10" id="KW-0807">Transducer</keyword>
<feature type="region of interest" description="Disordered" evidence="11">
    <location>
        <begin position="262"/>
        <end position="301"/>
    </location>
</feature>
<dbReference type="PRINTS" id="PR00237">
    <property type="entry name" value="GPCRRHODOPSN"/>
</dbReference>
<feature type="compositionally biased region" description="Polar residues" evidence="11">
    <location>
        <begin position="266"/>
        <end position="282"/>
    </location>
</feature>
<evidence type="ECO:0000256" key="5">
    <source>
        <dbReference type="ARBA" id="ARBA00023040"/>
    </source>
</evidence>
<evidence type="ECO:0000259" key="13">
    <source>
        <dbReference type="PROSITE" id="PS50262"/>
    </source>
</evidence>
<evidence type="ECO:0000256" key="6">
    <source>
        <dbReference type="ARBA" id="ARBA00023136"/>
    </source>
</evidence>
<evidence type="ECO:0000313" key="14">
    <source>
        <dbReference type="EnsemblMetazoa" id="CLYHEMP024328.1"/>
    </source>
</evidence>
<dbReference type="OrthoDB" id="9894375at2759"/>
<keyword evidence="5 10" id="KW-0297">G-protein coupled receptor</keyword>
<feature type="transmembrane region" description="Helical" evidence="12">
    <location>
        <begin position="167"/>
        <end position="186"/>
    </location>
</feature>
<comment type="subcellular location">
    <subcellularLocation>
        <location evidence="1">Cell membrane</location>
        <topology evidence="1">Multi-pass membrane protein</topology>
    </subcellularLocation>
</comment>
<feature type="transmembrane region" description="Helical" evidence="12">
    <location>
        <begin position="308"/>
        <end position="335"/>
    </location>
</feature>
<keyword evidence="4 12" id="KW-1133">Transmembrane helix</keyword>
<evidence type="ECO:0000256" key="2">
    <source>
        <dbReference type="ARBA" id="ARBA00022475"/>
    </source>
</evidence>
<feature type="transmembrane region" description="Helical" evidence="12">
    <location>
        <begin position="117"/>
        <end position="146"/>
    </location>
</feature>
<evidence type="ECO:0000256" key="8">
    <source>
        <dbReference type="ARBA" id="ARBA00023180"/>
    </source>
</evidence>
<name>A0A7M5XNE6_9CNID</name>
<dbReference type="EnsemblMetazoa" id="CLYHEMT024328.1">
    <property type="protein sequence ID" value="CLYHEMP024328.1"/>
    <property type="gene ID" value="CLYHEMG024328"/>
</dbReference>
<dbReference type="PROSITE" id="PS00237">
    <property type="entry name" value="G_PROTEIN_RECEP_F1_1"/>
    <property type="match status" value="1"/>
</dbReference>
<dbReference type="AlphaFoldDB" id="A0A7M5XNE6"/>
<keyword evidence="7 10" id="KW-0675">Receptor</keyword>
<dbReference type="Pfam" id="PF00001">
    <property type="entry name" value="7tm_1"/>
    <property type="match status" value="1"/>
</dbReference>
<evidence type="ECO:0000256" key="9">
    <source>
        <dbReference type="ARBA" id="ARBA00023224"/>
    </source>
</evidence>
<dbReference type="GO" id="GO:0004930">
    <property type="term" value="F:G protein-coupled receptor activity"/>
    <property type="evidence" value="ECO:0007669"/>
    <property type="project" value="UniProtKB-KW"/>
</dbReference>
<keyword evidence="2" id="KW-1003">Cell membrane</keyword>
<evidence type="ECO:0000256" key="10">
    <source>
        <dbReference type="RuleBase" id="RU000688"/>
    </source>
</evidence>
<comment type="similarity">
    <text evidence="10">Belongs to the G-protein coupled receptor 1 family.</text>
</comment>
<organism evidence="14 15">
    <name type="scientific">Clytia hemisphaerica</name>
    <dbReference type="NCBI Taxonomy" id="252671"/>
    <lineage>
        <taxon>Eukaryota</taxon>
        <taxon>Metazoa</taxon>
        <taxon>Cnidaria</taxon>
        <taxon>Hydrozoa</taxon>
        <taxon>Hydroidolina</taxon>
        <taxon>Leptothecata</taxon>
        <taxon>Obeliida</taxon>
        <taxon>Clytiidae</taxon>
        <taxon>Clytia</taxon>
    </lineage>
</organism>
<reference evidence="14" key="1">
    <citation type="submission" date="2021-01" db="UniProtKB">
        <authorList>
            <consortium name="EnsemblMetazoa"/>
        </authorList>
    </citation>
    <scope>IDENTIFICATION</scope>
</reference>
<evidence type="ECO:0000313" key="15">
    <source>
        <dbReference type="Proteomes" id="UP000594262"/>
    </source>
</evidence>
<evidence type="ECO:0000256" key="12">
    <source>
        <dbReference type="SAM" id="Phobius"/>
    </source>
</evidence>
<keyword evidence="3 10" id="KW-0812">Transmembrane</keyword>
<dbReference type="Gene3D" id="1.20.1070.10">
    <property type="entry name" value="Rhodopsin 7-helix transmembrane proteins"/>
    <property type="match status" value="1"/>
</dbReference>